<dbReference type="GO" id="GO:0003993">
    <property type="term" value="F:acid phosphatase activity"/>
    <property type="evidence" value="ECO:0007669"/>
    <property type="project" value="UniProtKB-EC"/>
</dbReference>
<keyword evidence="1 4" id="KW-0378">Hydrolase</keyword>
<evidence type="ECO:0000313" key="4">
    <source>
        <dbReference type="EMBL" id="MBB6226804.1"/>
    </source>
</evidence>
<sequence>MNFKPFVAATLLAAPALAQPAAPPAAPPATAMSAATTSGYLTRDAAMSILPLLPPPPVKNSPAEVADRYTYAVSASGVGSPAWKSAIEQLSIRSASFQQALGCAIGKQPGRATQALLTRAAADFVPPMAAAKEKFGRNRPFTTDKGQACDPDAADGIGEALGKAYPSGHAGIGWLWALILSDALPERADAIRSFGQATGDLRLACRVHWLSDVTHGRILATALYQKQAETDAFKADLAAAKAELAAAALATCP</sequence>
<dbReference type="InterPro" id="IPR000326">
    <property type="entry name" value="PAP2/HPO"/>
</dbReference>
<feature type="signal peptide" evidence="2">
    <location>
        <begin position="1"/>
        <end position="18"/>
    </location>
</feature>
<accession>A0A841L2I7</accession>
<dbReference type="PRINTS" id="PR00483">
    <property type="entry name" value="BACPHPHTASE"/>
</dbReference>
<dbReference type="SMART" id="SM00014">
    <property type="entry name" value="acidPPc"/>
    <property type="match status" value="1"/>
</dbReference>
<gene>
    <name evidence="4" type="ORF">FHS79_000966</name>
</gene>
<proteinExistence type="inferred from homology"/>
<evidence type="ECO:0000256" key="2">
    <source>
        <dbReference type="SAM" id="SignalP"/>
    </source>
</evidence>
<comment type="similarity">
    <text evidence="1">Belongs to the class A bacterial acid phosphatase family.</text>
</comment>
<comment type="caution">
    <text evidence="4">The sequence shown here is derived from an EMBL/GenBank/DDBJ whole genome shotgun (WGS) entry which is preliminary data.</text>
</comment>
<dbReference type="InterPro" id="IPR001011">
    <property type="entry name" value="Acid_Pase_classA_bac"/>
</dbReference>
<evidence type="ECO:0000259" key="3">
    <source>
        <dbReference type="SMART" id="SM00014"/>
    </source>
</evidence>
<evidence type="ECO:0000256" key="1">
    <source>
        <dbReference type="PIRNR" id="PIRNR000897"/>
    </source>
</evidence>
<dbReference type="Pfam" id="PF01569">
    <property type="entry name" value="PAP2"/>
    <property type="match status" value="1"/>
</dbReference>
<dbReference type="EMBL" id="JACIIV010000006">
    <property type="protein sequence ID" value="MBB6226804.1"/>
    <property type="molecule type" value="Genomic_DNA"/>
</dbReference>
<reference evidence="4 5" key="1">
    <citation type="submission" date="2020-08" db="EMBL/GenBank/DDBJ databases">
        <title>Genomic Encyclopedia of Type Strains, Phase IV (KMG-IV): sequencing the most valuable type-strain genomes for metagenomic binning, comparative biology and taxonomic classification.</title>
        <authorList>
            <person name="Goeker M."/>
        </authorList>
    </citation>
    <scope>NUCLEOTIDE SEQUENCE [LARGE SCALE GENOMIC DNA]</scope>
    <source>
        <strain evidence="4 5">DSM 102189</strain>
    </source>
</reference>
<dbReference type="Proteomes" id="UP000538147">
    <property type="component" value="Unassembled WGS sequence"/>
</dbReference>
<dbReference type="AlphaFoldDB" id="A0A841L2I7"/>
<keyword evidence="2" id="KW-0732">Signal</keyword>
<dbReference type="PIRSF" id="PIRSF000897">
    <property type="entry name" value="Acid_Ptase_ClsA"/>
    <property type="match status" value="1"/>
</dbReference>
<protein>
    <recommendedName>
        <fullName evidence="1">Acid phosphatase</fullName>
        <ecNumber evidence="1">3.1.3.2</ecNumber>
    </recommendedName>
</protein>
<dbReference type="RefSeq" id="WP_184196226.1">
    <property type="nucleotide sequence ID" value="NZ_JACIIV010000006.1"/>
</dbReference>
<organism evidence="4 5">
    <name type="scientific">Polymorphobacter multimanifer</name>
    <dbReference type="NCBI Taxonomy" id="1070431"/>
    <lineage>
        <taxon>Bacteria</taxon>
        <taxon>Pseudomonadati</taxon>
        <taxon>Pseudomonadota</taxon>
        <taxon>Alphaproteobacteria</taxon>
        <taxon>Sphingomonadales</taxon>
        <taxon>Sphingosinicellaceae</taxon>
        <taxon>Polymorphobacter</taxon>
    </lineage>
</organism>
<keyword evidence="5" id="KW-1185">Reference proteome</keyword>
<name>A0A841L2I7_9SPHN</name>
<evidence type="ECO:0000313" key="5">
    <source>
        <dbReference type="Proteomes" id="UP000538147"/>
    </source>
</evidence>
<comment type="catalytic activity">
    <reaction evidence="1">
        <text>a phosphate monoester + H2O = an alcohol + phosphate</text>
        <dbReference type="Rhea" id="RHEA:15017"/>
        <dbReference type="ChEBI" id="CHEBI:15377"/>
        <dbReference type="ChEBI" id="CHEBI:30879"/>
        <dbReference type="ChEBI" id="CHEBI:43474"/>
        <dbReference type="ChEBI" id="CHEBI:67140"/>
        <dbReference type="EC" id="3.1.3.2"/>
    </reaction>
</comment>
<feature type="domain" description="Phosphatidic acid phosphatase type 2/haloperoxidase" evidence="3">
    <location>
        <begin position="115"/>
        <end position="228"/>
    </location>
</feature>
<feature type="chain" id="PRO_5032929412" description="Acid phosphatase" evidence="2">
    <location>
        <begin position="19"/>
        <end position="253"/>
    </location>
</feature>
<dbReference type="GO" id="GO:0030288">
    <property type="term" value="C:outer membrane-bounded periplasmic space"/>
    <property type="evidence" value="ECO:0007669"/>
    <property type="project" value="InterPro"/>
</dbReference>
<dbReference type="SUPFAM" id="SSF48317">
    <property type="entry name" value="Acid phosphatase/Vanadium-dependent haloperoxidase"/>
    <property type="match status" value="1"/>
</dbReference>
<dbReference type="EC" id="3.1.3.2" evidence="1"/>
<dbReference type="Gene3D" id="1.20.144.10">
    <property type="entry name" value="Phosphatidic acid phosphatase type 2/haloperoxidase"/>
    <property type="match status" value="1"/>
</dbReference>
<dbReference type="InterPro" id="IPR036938">
    <property type="entry name" value="PAP2/HPO_sf"/>
</dbReference>